<reference evidence="1 2" key="1">
    <citation type="submission" date="2020-05" db="EMBL/GenBank/DDBJ databases">
        <title>Horizontal transmission and recombination maintain forever young bacterial symbiont genomes.</title>
        <authorList>
            <person name="Russell S.L."/>
            <person name="Pepper-Tunick E."/>
            <person name="Svedberg J."/>
            <person name="Byrne A."/>
            <person name="Ruelas Castillo J."/>
            <person name="Vollmers C."/>
            <person name="Beinart R.A."/>
            <person name="Corbett-Detig R."/>
        </authorList>
    </citation>
    <scope>NUCLEOTIDE SEQUENCE [LARGE SCALE GENOMIC DNA]</scope>
    <source>
        <strain evidence="1">Santa_Monica_outfall</strain>
    </source>
</reference>
<gene>
    <name evidence="1" type="ORF">HUE57_13560</name>
</gene>
<dbReference type="KEGG" id="rev:HUE57_13560"/>
<name>A0A6N0I163_9GAMM</name>
<proteinExistence type="predicted"/>
<evidence type="ECO:0000313" key="2">
    <source>
        <dbReference type="Proteomes" id="UP000509658"/>
    </source>
</evidence>
<protein>
    <recommendedName>
        <fullName evidence="3">PAS domain-containing protein</fullName>
    </recommendedName>
</protein>
<dbReference type="AlphaFoldDB" id="A0A6N0I163"/>
<evidence type="ECO:0008006" key="3">
    <source>
        <dbReference type="Google" id="ProtNLM"/>
    </source>
</evidence>
<keyword evidence="2" id="KW-1185">Reference proteome</keyword>
<dbReference type="EMBL" id="CP054491">
    <property type="protein sequence ID" value="QKQ28273.1"/>
    <property type="molecule type" value="Genomic_DNA"/>
</dbReference>
<dbReference type="Proteomes" id="UP000509658">
    <property type="component" value="Chromosome"/>
</dbReference>
<evidence type="ECO:0000313" key="1">
    <source>
        <dbReference type="EMBL" id="QKQ28273.1"/>
    </source>
</evidence>
<accession>A0A6N0I163</accession>
<organism evidence="1 2">
    <name type="scientific">Candidatus Reidiella endopervernicosa</name>
    <dbReference type="NCBI Taxonomy" id="2738883"/>
    <lineage>
        <taxon>Bacteria</taxon>
        <taxon>Pseudomonadati</taxon>
        <taxon>Pseudomonadota</taxon>
        <taxon>Gammaproteobacteria</taxon>
        <taxon>Candidatus Reidiella</taxon>
    </lineage>
</organism>
<sequence>MTASILGYPQVARYVTVEDYTSLTHPDDRKIVYDGLEKAQKTGFGMTTR</sequence>